<protein>
    <recommendedName>
        <fullName evidence="4">WXG100 family type VII secretion target</fullName>
    </recommendedName>
</protein>
<evidence type="ECO:0000313" key="2">
    <source>
        <dbReference type="EMBL" id="GAA2175271.1"/>
    </source>
</evidence>
<gene>
    <name evidence="2" type="ORF">GCM10009846_24470</name>
</gene>
<evidence type="ECO:0000313" key="3">
    <source>
        <dbReference type="Proteomes" id="UP001501599"/>
    </source>
</evidence>
<sequence>MSADRFAADPDRMRQSAQRLRMLQSRVQQLSSTIDQLATRYPNAAGDGDFKESYDKSYVPAADAATQFMAQLSTAVEEVATDTTTVAQGFAETEDSATAESRHQM</sequence>
<keyword evidence="3" id="KW-1185">Reference proteome</keyword>
<proteinExistence type="predicted"/>
<evidence type="ECO:0008006" key="4">
    <source>
        <dbReference type="Google" id="ProtNLM"/>
    </source>
</evidence>
<organism evidence="2 3">
    <name type="scientific">Agrococcus versicolor</name>
    <dbReference type="NCBI Taxonomy" id="501482"/>
    <lineage>
        <taxon>Bacteria</taxon>
        <taxon>Bacillati</taxon>
        <taxon>Actinomycetota</taxon>
        <taxon>Actinomycetes</taxon>
        <taxon>Micrococcales</taxon>
        <taxon>Microbacteriaceae</taxon>
        <taxon>Agrococcus</taxon>
    </lineage>
</organism>
<accession>A0ABP5MR34</accession>
<feature type="compositionally biased region" description="Basic and acidic residues" evidence="1">
    <location>
        <begin position="1"/>
        <end position="14"/>
    </location>
</feature>
<dbReference type="Proteomes" id="UP001501599">
    <property type="component" value="Unassembled WGS sequence"/>
</dbReference>
<dbReference type="RefSeq" id="WP_344344045.1">
    <property type="nucleotide sequence ID" value="NZ_BAAAQT010000008.1"/>
</dbReference>
<feature type="region of interest" description="Disordered" evidence="1">
    <location>
        <begin position="1"/>
        <end position="24"/>
    </location>
</feature>
<reference evidence="3" key="1">
    <citation type="journal article" date="2019" name="Int. J. Syst. Evol. Microbiol.">
        <title>The Global Catalogue of Microorganisms (GCM) 10K type strain sequencing project: providing services to taxonomists for standard genome sequencing and annotation.</title>
        <authorList>
            <consortium name="The Broad Institute Genomics Platform"/>
            <consortium name="The Broad Institute Genome Sequencing Center for Infectious Disease"/>
            <person name="Wu L."/>
            <person name="Ma J."/>
        </authorList>
    </citation>
    <scope>NUCLEOTIDE SEQUENCE [LARGE SCALE GENOMIC DNA]</scope>
    <source>
        <strain evidence="3">JCM 16026</strain>
    </source>
</reference>
<name>A0ABP5MR34_9MICO</name>
<dbReference type="Gene3D" id="1.10.287.1060">
    <property type="entry name" value="ESAT-6-like"/>
    <property type="match status" value="1"/>
</dbReference>
<comment type="caution">
    <text evidence="2">The sequence shown here is derived from an EMBL/GenBank/DDBJ whole genome shotgun (WGS) entry which is preliminary data.</text>
</comment>
<dbReference type="EMBL" id="BAAAQT010000008">
    <property type="protein sequence ID" value="GAA2175271.1"/>
    <property type="molecule type" value="Genomic_DNA"/>
</dbReference>
<evidence type="ECO:0000256" key="1">
    <source>
        <dbReference type="SAM" id="MobiDB-lite"/>
    </source>
</evidence>